<dbReference type="SUPFAM" id="SSF52283">
    <property type="entry name" value="Formate/glycerate dehydrogenase catalytic domain-like"/>
    <property type="match status" value="1"/>
</dbReference>
<keyword evidence="8" id="KW-1185">Reference proteome</keyword>
<evidence type="ECO:0000313" key="8">
    <source>
        <dbReference type="Proteomes" id="UP000192343"/>
    </source>
</evidence>
<keyword evidence="2 4" id="KW-0560">Oxidoreductase</keyword>
<name>A0A1Y1RYA9_9SPIO</name>
<dbReference type="RefSeq" id="WP_083050432.1">
    <property type="nucleotide sequence ID" value="NZ_MWQY01000009.1"/>
</dbReference>
<dbReference type="FunFam" id="3.40.50.720:FF:000203">
    <property type="entry name" value="D-3-phosphoglycerate dehydrogenase (SerA)"/>
    <property type="match status" value="1"/>
</dbReference>
<dbReference type="Gene3D" id="3.40.50.720">
    <property type="entry name" value="NAD(P)-binding Rossmann-like Domain"/>
    <property type="match status" value="2"/>
</dbReference>
<dbReference type="GO" id="GO:0051287">
    <property type="term" value="F:NAD binding"/>
    <property type="evidence" value="ECO:0007669"/>
    <property type="project" value="InterPro"/>
</dbReference>
<dbReference type="Pfam" id="PF00389">
    <property type="entry name" value="2-Hacid_dh"/>
    <property type="match status" value="1"/>
</dbReference>
<evidence type="ECO:0000259" key="5">
    <source>
        <dbReference type="Pfam" id="PF00389"/>
    </source>
</evidence>
<dbReference type="InterPro" id="IPR006140">
    <property type="entry name" value="D-isomer_DH_NAD-bd"/>
</dbReference>
<comment type="caution">
    <text evidence="7">The sequence shown here is derived from an EMBL/GenBank/DDBJ whole genome shotgun (WGS) entry which is preliminary data.</text>
</comment>
<organism evidence="7 8">
    <name type="scientific">Marispirochaeta aestuarii</name>
    <dbReference type="NCBI Taxonomy" id="1963862"/>
    <lineage>
        <taxon>Bacteria</taxon>
        <taxon>Pseudomonadati</taxon>
        <taxon>Spirochaetota</taxon>
        <taxon>Spirochaetia</taxon>
        <taxon>Spirochaetales</taxon>
        <taxon>Spirochaetaceae</taxon>
        <taxon>Marispirochaeta</taxon>
    </lineage>
</organism>
<proteinExistence type="inferred from homology"/>
<sequence length="365" mass="40772">MGKIKKACIIGDAMIPGKDFRPAFDRYLAKYVEDVKTGDWESDWQKLQFRRLEVEKQGPEIEIVPEMLGSEDREAELVMGLFVPVSSKLMEALPDLRIAGVCRAGLENVNLEEANRRGILVFNVQGRNAEAVSDFAVGLMLSESRNIARAHLAIKQGEWRKTFSNSDMVPQLKEKTIGIVGFGYIGQLVARKLSGFNTEILAFDPYVNPEIAGELGVKLVSLEDLFRQSDFVTVHARLTDENRGMIGSKEFALMKPESYFINTGRAGLVDYDALYSVLKEKKIAGAALDVFPTEPLPEKDKFVELDNITLTTHIAGTTKEALTSSPGLLMEDIQKLLEGRKPRFIVNPQILENSEFKQWLTGIQS</sequence>
<dbReference type="CDD" id="cd12171">
    <property type="entry name" value="2-Hacid_dh_10"/>
    <property type="match status" value="1"/>
</dbReference>
<evidence type="ECO:0000259" key="6">
    <source>
        <dbReference type="Pfam" id="PF02826"/>
    </source>
</evidence>
<dbReference type="AlphaFoldDB" id="A0A1Y1RYA9"/>
<accession>A0A1Y1RYA9</accession>
<gene>
    <name evidence="7" type="ORF">B4O97_09775</name>
</gene>
<dbReference type="Pfam" id="PF02826">
    <property type="entry name" value="2-Hacid_dh_C"/>
    <property type="match status" value="1"/>
</dbReference>
<feature type="domain" description="D-isomer specific 2-hydroxyacid dehydrogenase catalytic" evidence="5">
    <location>
        <begin position="70"/>
        <end position="347"/>
    </location>
</feature>
<evidence type="ECO:0000256" key="2">
    <source>
        <dbReference type="ARBA" id="ARBA00023002"/>
    </source>
</evidence>
<evidence type="ECO:0000256" key="1">
    <source>
        <dbReference type="ARBA" id="ARBA00005854"/>
    </source>
</evidence>
<dbReference type="OrthoDB" id="9805416at2"/>
<evidence type="ECO:0000256" key="4">
    <source>
        <dbReference type="RuleBase" id="RU003719"/>
    </source>
</evidence>
<protein>
    <submittedName>
        <fullName evidence="7">3-phosphoglycerate dehydrogenase</fullName>
    </submittedName>
</protein>
<dbReference type="PANTHER" id="PTHR42789:SF1">
    <property type="entry name" value="D-ISOMER SPECIFIC 2-HYDROXYACID DEHYDROGENASE FAMILY PROTEIN (AFU_ORTHOLOGUE AFUA_6G10090)"/>
    <property type="match status" value="1"/>
</dbReference>
<dbReference type="SUPFAM" id="SSF51735">
    <property type="entry name" value="NAD(P)-binding Rossmann-fold domains"/>
    <property type="match status" value="1"/>
</dbReference>
<dbReference type="STRING" id="1963862.B4O97_09775"/>
<dbReference type="PANTHER" id="PTHR42789">
    <property type="entry name" value="D-ISOMER SPECIFIC 2-HYDROXYACID DEHYDROGENASE FAMILY PROTEIN (AFU_ORTHOLOGUE AFUA_6G10090)"/>
    <property type="match status" value="1"/>
</dbReference>
<dbReference type="InterPro" id="IPR050857">
    <property type="entry name" value="D-2-hydroxyacid_DH"/>
</dbReference>
<evidence type="ECO:0000313" key="7">
    <source>
        <dbReference type="EMBL" id="ORC35449.1"/>
    </source>
</evidence>
<comment type="similarity">
    <text evidence="1 4">Belongs to the D-isomer specific 2-hydroxyacid dehydrogenase family.</text>
</comment>
<feature type="domain" description="D-isomer specific 2-hydroxyacid dehydrogenase NAD-binding" evidence="6">
    <location>
        <begin position="137"/>
        <end position="315"/>
    </location>
</feature>
<dbReference type="Proteomes" id="UP000192343">
    <property type="component" value="Unassembled WGS sequence"/>
</dbReference>
<dbReference type="GO" id="GO:0016616">
    <property type="term" value="F:oxidoreductase activity, acting on the CH-OH group of donors, NAD or NADP as acceptor"/>
    <property type="evidence" value="ECO:0007669"/>
    <property type="project" value="InterPro"/>
</dbReference>
<dbReference type="InterPro" id="IPR036291">
    <property type="entry name" value="NAD(P)-bd_dom_sf"/>
</dbReference>
<keyword evidence="3" id="KW-0520">NAD</keyword>
<reference evidence="7 8" key="1">
    <citation type="submission" date="2017-03" db="EMBL/GenBank/DDBJ databases">
        <title>Draft Genome sequence of Marispirochaeta sp. strain JC444.</title>
        <authorList>
            <person name="Shivani Y."/>
            <person name="Subhash Y."/>
            <person name="Sasikala C."/>
            <person name="Ramana C."/>
        </authorList>
    </citation>
    <scope>NUCLEOTIDE SEQUENCE [LARGE SCALE GENOMIC DNA]</scope>
    <source>
        <strain evidence="7 8">JC444</strain>
    </source>
</reference>
<dbReference type="EMBL" id="MWQY01000009">
    <property type="protein sequence ID" value="ORC35449.1"/>
    <property type="molecule type" value="Genomic_DNA"/>
</dbReference>
<dbReference type="InterPro" id="IPR006139">
    <property type="entry name" value="D-isomer_2_OHA_DH_cat_dom"/>
</dbReference>
<evidence type="ECO:0000256" key="3">
    <source>
        <dbReference type="ARBA" id="ARBA00023027"/>
    </source>
</evidence>